<evidence type="ECO:0000256" key="7">
    <source>
        <dbReference type="ARBA" id="ARBA00023212"/>
    </source>
</evidence>
<keyword evidence="4" id="KW-0282">Flagellum</keyword>
<keyword evidence="5" id="KW-0175">Coiled coil</keyword>
<evidence type="ECO:0000256" key="1">
    <source>
        <dbReference type="ARBA" id="ARBA00004611"/>
    </source>
</evidence>
<protein>
    <submittedName>
        <fullName evidence="10">Uncharacterized protein</fullName>
    </submittedName>
</protein>
<dbReference type="AlphaFoldDB" id="A0A0G4GH17"/>
<organism evidence="10">
    <name type="scientific">Chromera velia CCMP2878</name>
    <dbReference type="NCBI Taxonomy" id="1169474"/>
    <lineage>
        <taxon>Eukaryota</taxon>
        <taxon>Sar</taxon>
        <taxon>Alveolata</taxon>
        <taxon>Colpodellida</taxon>
        <taxon>Chromeraceae</taxon>
        <taxon>Chromera</taxon>
    </lineage>
</organism>
<gene>
    <name evidence="10" type="ORF">Cvel_4692</name>
</gene>
<name>A0A0G4GH17_9ALVE</name>
<evidence type="ECO:0000256" key="4">
    <source>
        <dbReference type="ARBA" id="ARBA00022846"/>
    </source>
</evidence>
<evidence type="ECO:0000256" key="8">
    <source>
        <dbReference type="ARBA" id="ARBA00023273"/>
    </source>
</evidence>
<keyword evidence="3" id="KW-0963">Cytoplasm</keyword>
<comment type="subunit">
    <text evidence="9">Microtubule inner protein component of sperm flagellar doublet microtubules.</text>
</comment>
<comment type="similarity">
    <text evidence="2">Belongs to the RIB43A family.</text>
</comment>
<evidence type="ECO:0000256" key="9">
    <source>
        <dbReference type="ARBA" id="ARBA00046435"/>
    </source>
</evidence>
<sequence length="93" mass="10843">MDADMLWSHQQEMQRKQLVAVERGELAETYRQRQRGEEATVQTNFSLSADQKGAQNILKTKVYTNDPSDDYFNYFGHQRRLVSGEDEGIVEEE</sequence>
<keyword evidence="7" id="KW-0206">Cytoskeleton</keyword>
<evidence type="ECO:0000256" key="5">
    <source>
        <dbReference type="ARBA" id="ARBA00023054"/>
    </source>
</evidence>
<dbReference type="VEuPathDB" id="CryptoDB:Cvel_4692"/>
<evidence type="ECO:0000256" key="6">
    <source>
        <dbReference type="ARBA" id="ARBA00023069"/>
    </source>
</evidence>
<keyword evidence="6" id="KW-0969">Cilium</keyword>
<keyword evidence="8" id="KW-0966">Cell projection</keyword>
<reference evidence="10" key="1">
    <citation type="submission" date="2014-11" db="EMBL/GenBank/DDBJ databases">
        <authorList>
            <person name="Otto D Thomas"/>
            <person name="Naeem Raeece"/>
        </authorList>
    </citation>
    <scope>NUCLEOTIDE SEQUENCE</scope>
</reference>
<dbReference type="Pfam" id="PF05914">
    <property type="entry name" value="RIB43A"/>
    <property type="match status" value="1"/>
</dbReference>
<evidence type="ECO:0000313" key="10">
    <source>
        <dbReference type="EMBL" id="CEM28913.1"/>
    </source>
</evidence>
<comment type="subcellular location">
    <subcellularLocation>
        <location evidence="1">Cytoplasm</location>
        <location evidence="1">Cytoskeleton</location>
        <location evidence="1">Flagellum axoneme</location>
    </subcellularLocation>
</comment>
<dbReference type="EMBL" id="CDMZ01001203">
    <property type="protein sequence ID" value="CEM28913.1"/>
    <property type="molecule type" value="Genomic_DNA"/>
</dbReference>
<evidence type="ECO:0000256" key="2">
    <source>
        <dbReference type="ARBA" id="ARBA00006875"/>
    </source>
</evidence>
<dbReference type="InterPro" id="IPR008805">
    <property type="entry name" value="RIB43A"/>
</dbReference>
<proteinExistence type="inferred from homology"/>
<evidence type="ECO:0000256" key="3">
    <source>
        <dbReference type="ARBA" id="ARBA00022490"/>
    </source>
</evidence>
<accession>A0A0G4GH17</accession>